<evidence type="ECO:0000256" key="9">
    <source>
        <dbReference type="ARBA" id="ARBA00023002"/>
    </source>
</evidence>
<keyword evidence="7 12" id="KW-0479">Metal-binding</keyword>
<evidence type="ECO:0000256" key="12">
    <source>
        <dbReference type="PIRSR" id="PIRSR601287-1"/>
    </source>
</evidence>
<feature type="binding site" description="type 1 copper site" evidence="12">
    <location>
        <position position="803"/>
    </location>
    <ligand>
        <name>Cu cation</name>
        <dbReference type="ChEBI" id="CHEBI:23378"/>
        <label>1</label>
    </ligand>
</feature>
<evidence type="ECO:0000313" key="16">
    <source>
        <dbReference type="EMBL" id="QPT54510.1"/>
    </source>
</evidence>
<comment type="similarity">
    <text evidence="3">Belongs to the multicopper oxidase family.</text>
</comment>
<keyword evidence="8" id="KW-0677">Repeat</keyword>
<feature type="binding site" description="type 1 copper site" evidence="12">
    <location>
        <position position="750"/>
    </location>
    <ligand>
        <name>Cu cation</name>
        <dbReference type="ChEBI" id="CHEBI:23378"/>
        <label>1</label>
    </ligand>
</feature>
<dbReference type="PRINTS" id="PR00695">
    <property type="entry name" value="CUNO2RDTASE"/>
</dbReference>
<feature type="transmembrane region" description="Helical" evidence="14">
    <location>
        <begin position="103"/>
        <end position="119"/>
    </location>
</feature>
<sequence>MTAPGGATTVTVRTRGEQQARRPGGGRSSWHRRASRPVTVWMLVLLFAVFFHRWLPEARWTLVHLVALGLIANSILIWSQHFAEALLKHRLPDSARPAQLRRIRTLNLGVVVLIAGMMLTPYPAVHVPAVLGGAVLVGGAVAWHAASLGRQLRAALPARFAVTVRWYITAAWLLPVGAVLGAVLGVADLSAAGHARVQLAHEAVNVLGFVGLTVTGTLLTLWPTILRTRMPQSSLPRLRLALGLLLAGVLGAATSAPVGWRSTAAAGLGAYALGVVVLLGWLVSVARTRAPRDYAGLSVLAGICWLLAGAVWTGILVLRADWAGLDLTPVTPVFVAGFLVQVLLGAMTYLLPATMGGGPAAVRAGNRELTRLSWLRVTVVQLCLILFVLPPALTGSWVRAIASILGVLALAAFLPLMIRAVRAQVAARRAMIAARAATADRGRPGDSEPGAEPGSAAGSAPWARPGSGPAARTDPASEASGHAAGSPPSPRRDHGVAPAHPRREILAGAGLTALGVAAGLALDPSGLQRALHGLGREPAGTGHTTRVAVKATAAMRFEPAEITVPAGDRLILEVTNADETTVHDLVLDGGATSGRLDPGASASVDAGVITQDVDGWCSIVGHRQMGMTLRIRADGASSPGEESSGRGDSSADGQGAGTEPALDLQAAPGKDHRTRSAVLDPAAVDGLEPNGTGGVIHRVTLTVTEQTLEVAPGVALRAWTYNGDFMGPTLRGRVGDTFEVTLVNRASMGHSVDFHAGDIAPDQPMRTIAPGESLEYRFTAHGAGIWLYHCSTAPMSSHIAAGMFGAVVVDPPELPTVDREFLLVHSETYLKTTGRKDDAGRQLTEVDPARVPTGVPTLAMFNGHATQYAAEPLEARTGQRVRIWTLAAGPSLGMSFHVVGGQFTTVYKEGAYRLLEERDAFGRTRGRAQALDLASAQGGFVELTFTEPGTYTFVNHSFAQMERGARGLIRVE</sequence>
<proteinExistence type="inferred from homology"/>
<feature type="domain" description="Plastocyanin-like" evidence="15">
    <location>
        <begin position="703"/>
        <end position="813"/>
    </location>
</feature>
<keyword evidence="14" id="KW-1133">Transmembrane helix</keyword>
<comment type="catalytic activity">
    <reaction evidence="11">
        <text>nitric oxide + Fe(III)-[cytochrome c] + H2O = Fe(II)-[cytochrome c] + nitrite + 2 H(+)</text>
        <dbReference type="Rhea" id="RHEA:15233"/>
        <dbReference type="Rhea" id="RHEA-COMP:10350"/>
        <dbReference type="Rhea" id="RHEA-COMP:14399"/>
        <dbReference type="ChEBI" id="CHEBI:15377"/>
        <dbReference type="ChEBI" id="CHEBI:15378"/>
        <dbReference type="ChEBI" id="CHEBI:16301"/>
        <dbReference type="ChEBI" id="CHEBI:16480"/>
        <dbReference type="ChEBI" id="CHEBI:29033"/>
        <dbReference type="ChEBI" id="CHEBI:29034"/>
        <dbReference type="EC" id="1.7.2.1"/>
    </reaction>
</comment>
<feature type="transmembrane region" description="Helical" evidence="14">
    <location>
        <begin position="295"/>
        <end position="318"/>
    </location>
</feature>
<evidence type="ECO:0000256" key="7">
    <source>
        <dbReference type="ARBA" id="ARBA00022723"/>
    </source>
</evidence>
<comment type="subunit">
    <text evidence="4">Homotrimer.</text>
</comment>
<keyword evidence="10 12" id="KW-0186">Copper</keyword>
<evidence type="ECO:0000259" key="15">
    <source>
        <dbReference type="Pfam" id="PF07732"/>
    </source>
</evidence>
<feature type="transmembrane region" description="Helical" evidence="14">
    <location>
        <begin position="206"/>
        <end position="226"/>
    </location>
</feature>
<comment type="cofactor">
    <cofactor evidence="2 12">
        <name>Cu(2+)</name>
        <dbReference type="ChEBI" id="CHEBI:29036"/>
    </cofactor>
</comment>
<feature type="transmembrane region" description="Helical" evidence="14">
    <location>
        <begin position="166"/>
        <end position="186"/>
    </location>
</feature>
<feature type="transmembrane region" description="Helical" evidence="14">
    <location>
        <begin position="38"/>
        <end position="55"/>
    </location>
</feature>
<feature type="transmembrane region" description="Helical" evidence="14">
    <location>
        <begin position="400"/>
        <end position="421"/>
    </location>
</feature>
<accession>A0A7T3CHZ4</accession>
<dbReference type="EC" id="1.7.2.1" evidence="5"/>
<evidence type="ECO:0000256" key="6">
    <source>
        <dbReference type="ARBA" id="ARBA00017290"/>
    </source>
</evidence>
<evidence type="ECO:0000256" key="13">
    <source>
        <dbReference type="SAM" id="MobiDB-lite"/>
    </source>
</evidence>
<dbReference type="EMBL" id="CP065738">
    <property type="protein sequence ID" value="QPT54510.1"/>
    <property type="molecule type" value="Genomic_DNA"/>
</dbReference>
<feature type="transmembrane region" description="Helical" evidence="14">
    <location>
        <begin position="125"/>
        <end position="146"/>
    </location>
</feature>
<evidence type="ECO:0000256" key="8">
    <source>
        <dbReference type="ARBA" id="ARBA00022737"/>
    </source>
</evidence>
<gene>
    <name evidence="16" type="ORF">I6G21_05025</name>
</gene>
<evidence type="ECO:0000256" key="4">
    <source>
        <dbReference type="ARBA" id="ARBA00011233"/>
    </source>
</evidence>
<keyword evidence="9" id="KW-0560">Oxidoreductase</keyword>
<name>A0A7T3CHZ4_9MICC</name>
<dbReference type="AlphaFoldDB" id="A0A7T3CHZ4"/>
<comment type="cofactor">
    <cofactor evidence="1 12">
        <name>Cu(+)</name>
        <dbReference type="ChEBI" id="CHEBI:49552"/>
    </cofactor>
</comment>
<evidence type="ECO:0000256" key="14">
    <source>
        <dbReference type="SAM" id="Phobius"/>
    </source>
</evidence>
<feature type="binding site" description="type 1 copper site" evidence="12">
    <location>
        <position position="790"/>
    </location>
    <ligand>
        <name>Cu cation</name>
        <dbReference type="ChEBI" id="CHEBI:23378"/>
        <label>1</label>
    </ligand>
</feature>
<keyword evidence="14" id="KW-0812">Transmembrane</keyword>
<evidence type="ECO:0000256" key="10">
    <source>
        <dbReference type="ARBA" id="ARBA00023008"/>
    </source>
</evidence>
<feature type="binding site" description="type 1 copper site" evidence="12">
    <location>
        <position position="956"/>
    </location>
    <ligand>
        <name>Cu cation</name>
        <dbReference type="ChEBI" id="CHEBI:23378"/>
        <label>1</label>
    </ligand>
</feature>
<organism evidence="16 17">
    <name type="scientific">Rothia kristinae</name>
    <dbReference type="NCBI Taxonomy" id="37923"/>
    <lineage>
        <taxon>Bacteria</taxon>
        <taxon>Bacillati</taxon>
        <taxon>Actinomycetota</taxon>
        <taxon>Actinomycetes</taxon>
        <taxon>Micrococcales</taxon>
        <taxon>Micrococcaceae</taxon>
        <taxon>Rothia</taxon>
    </lineage>
</organism>
<dbReference type="InterPro" id="IPR008972">
    <property type="entry name" value="Cupredoxin"/>
</dbReference>
<feature type="transmembrane region" description="Helical" evidence="14">
    <location>
        <begin position="330"/>
        <end position="351"/>
    </location>
</feature>
<feature type="transmembrane region" description="Helical" evidence="14">
    <location>
        <begin position="372"/>
        <end position="394"/>
    </location>
</feature>
<reference evidence="16 17" key="1">
    <citation type="submission" date="2020-12" db="EMBL/GenBank/DDBJ databases">
        <title>FDA dAtabase for Regulatory Grade micrObial Sequences (FDA-ARGOS): Supporting development and validation of Infectious Disease Dx tests.</title>
        <authorList>
            <person name="Sproer C."/>
            <person name="Gronow S."/>
            <person name="Severitt S."/>
            <person name="Schroder I."/>
            <person name="Tallon L."/>
            <person name="Sadzewicz L."/>
            <person name="Zhao X."/>
            <person name="Boylan J."/>
            <person name="Ott S."/>
            <person name="Bowen H."/>
            <person name="Vavikolanu K."/>
            <person name="Mehta A."/>
            <person name="Aluvathingal J."/>
            <person name="Nadendla S."/>
            <person name="Lowell S."/>
            <person name="Myers T."/>
            <person name="Yan Y."/>
            <person name="Sichtig H."/>
        </authorList>
    </citation>
    <scope>NUCLEOTIDE SEQUENCE [LARGE SCALE GENOMIC DNA]</scope>
    <source>
        <strain evidence="16 17">FDAARGOS_864</strain>
    </source>
</reference>
<feature type="region of interest" description="Disordered" evidence="13">
    <location>
        <begin position="1"/>
        <end position="31"/>
    </location>
</feature>
<dbReference type="GO" id="GO:0005507">
    <property type="term" value="F:copper ion binding"/>
    <property type="evidence" value="ECO:0007669"/>
    <property type="project" value="InterPro"/>
</dbReference>
<dbReference type="Pfam" id="PF07732">
    <property type="entry name" value="Cu-oxidase_3"/>
    <property type="match status" value="1"/>
</dbReference>
<feature type="region of interest" description="Disordered" evidence="13">
    <location>
        <begin position="633"/>
        <end position="674"/>
    </location>
</feature>
<dbReference type="InterPro" id="IPR011707">
    <property type="entry name" value="Cu-oxidase-like_N"/>
</dbReference>
<feature type="region of interest" description="Disordered" evidence="13">
    <location>
        <begin position="437"/>
        <end position="499"/>
    </location>
</feature>
<evidence type="ECO:0000256" key="1">
    <source>
        <dbReference type="ARBA" id="ARBA00001960"/>
    </source>
</evidence>
<protein>
    <recommendedName>
        <fullName evidence="6">Copper-containing nitrite reductase</fullName>
        <ecNumber evidence="5">1.7.2.1</ecNumber>
    </recommendedName>
</protein>
<dbReference type="RefSeq" id="WP_129357974.1">
    <property type="nucleotide sequence ID" value="NZ_CP065738.1"/>
</dbReference>
<dbReference type="InterPro" id="IPR001287">
    <property type="entry name" value="NO2-reductase_Cu"/>
</dbReference>
<feature type="binding site" description="type 1 copper site" evidence="12">
    <location>
        <position position="789"/>
    </location>
    <ligand>
        <name>Cu cation</name>
        <dbReference type="ChEBI" id="CHEBI:23378"/>
        <label>1</label>
    </ligand>
</feature>
<dbReference type="InterPro" id="IPR045087">
    <property type="entry name" value="Cu-oxidase_fam"/>
</dbReference>
<feature type="transmembrane region" description="Helical" evidence="14">
    <location>
        <begin position="238"/>
        <end position="258"/>
    </location>
</feature>
<feature type="transmembrane region" description="Helical" evidence="14">
    <location>
        <begin position="264"/>
        <end position="283"/>
    </location>
</feature>
<feature type="binding site" description="type 1 copper site" evidence="12">
    <location>
        <position position="798"/>
    </location>
    <ligand>
        <name>Cu cation</name>
        <dbReference type="ChEBI" id="CHEBI:23378"/>
        <label>1</label>
    </ligand>
</feature>
<dbReference type="SUPFAM" id="SSF49503">
    <property type="entry name" value="Cupredoxins"/>
    <property type="match status" value="3"/>
</dbReference>
<feature type="compositionally biased region" description="Low complexity" evidence="13">
    <location>
        <begin position="447"/>
        <end position="472"/>
    </location>
</feature>
<keyword evidence="14" id="KW-0472">Membrane</keyword>
<evidence type="ECO:0000256" key="5">
    <source>
        <dbReference type="ARBA" id="ARBA00011882"/>
    </source>
</evidence>
<evidence type="ECO:0000256" key="2">
    <source>
        <dbReference type="ARBA" id="ARBA00001973"/>
    </source>
</evidence>
<dbReference type="GeneID" id="61262733"/>
<feature type="transmembrane region" description="Helical" evidence="14">
    <location>
        <begin position="61"/>
        <end position="82"/>
    </location>
</feature>
<feature type="binding site" description="type 1 copper site" evidence="12">
    <location>
        <position position="755"/>
    </location>
    <ligand>
        <name>Cu cation</name>
        <dbReference type="ChEBI" id="CHEBI:23378"/>
        <label>1</label>
    </ligand>
</feature>
<dbReference type="PANTHER" id="PTHR11709">
    <property type="entry name" value="MULTI-COPPER OXIDASE"/>
    <property type="match status" value="1"/>
</dbReference>
<feature type="compositionally biased region" description="Low complexity" evidence="13">
    <location>
        <begin position="1"/>
        <end position="13"/>
    </location>
</feature>
<dbReference type="Gene3D" id="2.60.40.420">
    <property type="entry name" value="Cupredoxins - blue copper proteins"/>
    <property type="match status" value="3"/>
</dbReference>
<feature type="compositionally biased region" description="Basic and acidic residues" evidence="13">
    <location>
        <begin position="490"/>
        <end position="499"/>
    </location>
</feature>
<evidence type="ECO:0000313" key="17">
    <source>
        <dbReference type="Proteomes" id="UP000594975"/>
    </source>
</evidence>
<evidence type="ECO:0000256" key="11">
    <source>
        <dbReference type="ARBA" id="ARBA00049340"/>
    </source>
</evidence>
<dbReference type="GO" id="GO:0050421">
    <property type="term" value="F:nitrite reductase (NO-forming) activity"/>
    <property type="evidence" value="ECO:0007669"/>
    <property type="project" value="UniProtKB-EC"/>
</dbReference>
<evidence type="ECO:0000256" key="3">
    <source>
        <dbReference type="ARBA" id="ARBA00010609"/>
    </source>
</evidence>
<dbReference type="KEGG" id="rkr:I6G21_05025"/>
<dbReference type="Proteomes" id="UP000594975">
    <property type="component" value="Chromosome"/>
</dbReference>
<dbReference type="CDD" id="cd11020">
    <property type="entry name" value="CuRO_1_CuNIR"/>
    <property type="match status" value="1"/>
</dbReference>
<dbReference type="PANTHER" id="PTHR11709:SF394">
    <property type="entry name" value="FI03373P-RELATED"/>
    <property type="match status" value="1"/>
</dbReference>